<feature type="region of interest" description="Disordered" evidence="6">
    <location>
        <begin position="265"/>
        <end position="298"/>
    </location>
</feature>
<dbReference type="InterPro" id="IPR050339">
    <property type="entry name" value="CC_SR_Kinase"/>
</dbReference>
<keyword evidence="2" id="KW-0547">Nucleotide-binding</keyword>
<dbReference type="Pfam" id="PF00069">
    <property type="entry name" value="Pkinase"/>
    <property type="match status" value="1"/>
</dbReference>
<feature type="region of interest" description="Disordered" evidence="6">
    <location>
        <begin position="539"/>
        <end position="641"/>
    </location>
</feature>
<dbReference type="InParanoid" id="A0A194X6K7"/>
<evidence type="ECO:0000256" key="5">
    <source>
        <dbReference type="ARBA" id="ARBA00037982"/>
    </source>
</evidence>
<dbReference type="RefSeq" id="XP_018070074.1">
    <property type="nucleotide sequence ID" value="XM_018209401.1"/>
</dbReference>
<keyword evidence="4" id="KW-0067">ATP-binding</keyword>
<evidence type="ECO:0000313" key="8">
    <source>
        <dbReference type="EMBL" id="KUJ15719.1"/>
    </source>
</evidence>
<dbReference type="AlphaFoldDB" id="A0A194X6K7"/>
<name>A0A194X6K7_MOLSC</name>
<comment type="similarity">
    <text evidence="5">Belongs to the protein kinase superfamily. Ser/Thr protein kinase family. GCN2 subfamily.</text>
</comment>
<dbReference type="GO" id="GO:0004713">
    <property type="term" value="F:protein tyrosine kinase activity"/>
    <property type="evidence" value="ECO:0007669"/>
    <property type="project" value="TreeGrafter"/>
</dbReference>
<proteinExistence type="inferred from homology"/>
<dbReference type="GeneID" id="28819127"/>
<feature type="region of interest" description="Disordered" evidence="6">
    <location>
        <begin position="1010"/>
        <end position="1031"/>
    </location>
</feature>
<dbReference type="InterPro" id="IPR008271">
    <property type="entry name" value="Ser/Thr_kinase_AS"/>
</dbReference>
<keyword evidence="3 8" id="KW-0418">Kinase</keyword>
<dbReference type="FunCoup" id="A0A194X6K7">
    <property type="interactions" value="285"/>
</dbReference>
<dbReference type="STRING" id="149040.A0A194X6K7"/>
<feature type="region of interest" description="Disordered" evidence="6">
    <location>
        <begin position="1"/>
        <end position="200"/>
    </location>
</feature>
<feature type="region of interest" description="Disordered" evidence="6">
    <location>
        <begin position="451"/>
        <end position="471"/>
    </location>
</feature>
<feature type="compositionally biased region" description="Polar residues" evidence="6">
    <location>
        <begin position="573"/>
        <end position="586"/>
    </location>
</feature>
<protein>
    <submittedName>
        <fullName evidence="8">Kinase-like protein</fullName>
    </submittedName>
</protein>
<evidence type="ECO:0000256" key="6">
    <source>
        <dbReference type="SAM" id="MobiDB-lite"/>
    </source>
</evidence>
<dbReference type="Proteomes" id="UP000070700">
    <property type="component" value="Unassembled WGS sequence"/>
</dbReference>
<dbReference type="KEGG" id="psco:LY89DRAFT_587047"/>
<dbReference type="PANTHER" id="PTHR11042">
    <property type="entry name" value="EUKARYOTIC TRANSLATION INITIATION FACTOR 2-ALPHA KINASE EIF2-ALPHA KINASE -RELATED"/>
    <property type="match status" value="1"/>
</dbReference>
<evidence type="ECO:0000256" key="4">
    <source>
        <dbReference type="ARBA" id="ARBA00022840"/>
    </source>
</evidence>
<dbReference type="FunFam" id="3.30.200.20:FF:000611">
    <property type="entry name" value="Protein kinase, putative"/>
    <property type="match status" value="1"/>
</dbReference>
<evidence type="ECO:0000259" key="7">
    <source>
        <dbReference type="PROSITE" id="PS50011"/>
    </source>
</evidence>
<feature type="compositionally biased region" description="Gly residues" evidence="6">
    <location>
        <begin position="1"/>
        <end position="10"/>
    </location>
</feature>
<dbReference type="GO" id="GO:0005634">
    <property type="term" value="C:nucleus"/>
    <property type="evidence" value="ECO:0007669"/>
    <property type="project" value="TreeGrafter"/>
</dbReference>
<feature type="compositionally biased region" description="Polar residues" evidence="6">
    <location>
        <begin position="609"/>
        <end position="623"/>
    </location>
</feature>
<dbReference type="PROSITE" id="PS00108">
    <property type="entry name" value="PROTEIN_KINASE_ST"/>
    <property type="match status" value="1"/>
</dbReference>
<feature type="compositionally biased region" description="Pro residues" evidence="6">
    <location>
        <begin position="82"/>
        <end position="92"/>
    </location>
</feature>
<organism evidence="8 9">
    <name type="scientific">Mollisia scopiformis</name>
    <name type="common">Conifer needle endophyte fungus</name>
    <name type="synonym">Phialocephala scopiformis</name>
    <dbReference type="NCBI Taxonomy" id="149040"/>
    <lineage>
        <taxon>Eukaryota</taxon>
        <taxon>Fungi</taxon>
        <taxon>Dikarya</taxon>
        <taxon>Ascomycota</taxon>
        <taxon>Pezizomycotina</taxon>
        <taxon>Leotiomycetes</taxon>
        <taxon>Helotiales</taxon>
        <taxon>Mollisiaceae</taxon>
        <taxon>Mollisia</taxon>
    </lineage>
</organism>
<dbReference type="EMBL" id="KQ947417">
    <property type="protein sequence ID" value="KUJ15719.1"/>
    <property type="molecule type" value="Genomic_DNA"/>
</dbReference>
<dbReference type="OrthoDB" id="5337378at2759"/>
<dbReference type="InterPro" id="IPR011009">
    <property type="entry name" value="Kinase-like_dom_sf"/>
</dbReference>
<evidence type="ECO:0000256" key="2">
    <source>
        <dbReference type="ARBA" id="ARBA00022741"/>
    </source>
</evidence>
<accession>A0A194X6K7</accession>
<gene>
    <name evidence="8" type="ORF">LY89DRAFT_587047</name>
</gene>
<dbReference type="PANTHER" id="PTHR11042:SF196">
    <property type="entry name" value="MITOSIS INHIBITOR PROTEIN KINASE SWE1"/>
    <property type="match status" value="1"/>
</dbReference>
<feature type="domain" description="Protein kinase" evidence="7">
    <location>
        <begin position="750"/>
        <end position="1086"/>
    </location>
</feature>
<evidence type="ECO:0000313" key="9">
    <source>
        <dbReference type="Proteomes" id="UP000070700"/>
    </source>
</evidence>
<keyword evidence="1" id="KW-0808">Transferase</keyword>
<feature type="compositionally biased region" description="Basic and acidic residues" evidence="6">
    <location>
        <begin position="155"/>
        <end position="166"/>
    </location>
</feature>
<sequence>MSYSNSGGGTLTLPSPTHPHHVDATAIARTIRRSLSRSPSKFRLVTKSPSSSPKSPLSPSPPKRHSSQPALSVSTPANAPHTPSPLAVPFPPSAKLALRSSTRTSKSAPPRPSSRTRTSPKSPMKRALSQTSDTGNSFPNSSQGSAGGQENSRSPVERKSFERVGKMETSGPLNYALSRLGGDGACDTPTGSSTSSPLKRSDAIMNLDQASLGSPVAKRRSLHGSASFGQDFNVFDHGPAPSSNFDIHDDSNHEYELSTASITSDNPLAFTSMPRRSSSLRKSTLQQRHGEKTSWGRRAAAQALAAQQLANSVPEVSTPVQTKNRPRLSLDQFMPPMPRDSPFSSQASLPNPSAHVMNPPAHQPHPLSRTMTTSSSSGSIADDSPTHVPVHFGEKTRPKIDFSKSMPVGALRPFAADLYSRDEETFATPQNYKNVKPHPAAFASTGLISKMNKNPEEPRVTRGKAVPDTPCKKQTNVFATYPAAPMPGSALVKARHVRHSFGTPSTPFNLHGNTPAQGTFGNGSSVFGGAFPGRGLTRRGSFLSIDGDELGGSPDAKGDSQSNGEYDLPPTPTKQALVQQQYSGSPSHHRSFPPSVSAVGLGLTKKAQRTSSKLNPFSNSSPIAETEEHDGSPDPYESPTVAHVRNQKSTDPAVPFSRLRNQPSPLERVDFFERLSPHTPQDNMVPPDPSGLTISNPRDGQAAKGASMPPPATPTAGRDQFSKIADRRLSTTPISNFAAADVDDALLSRFERVELVGSGEFSQVYRVTKIIPTTNPNQLFFPSSTTTPQSQSPASTLERVFAVKKTLQPYAGIRDRQRKLQEVNVLKALGKSDYVVSFLDNWEANNHLYIQTEYCEEGSLDLFLERGLQHIHDSGFIHLDLKPANILITFEGVLKIADFGLACTWPAPPNHDGEGDREYIAPEILKGILDKPADIFSFGMIMVEIAGNVALPENGPSWAKLRSGDPSDAPSLTWISESVLPRDATGMVIDEGDSMDTTFSDDFDVSFGSPTLSSRRRNAGSKTHSHDPANLFGTLRRGELHKAPAFMKNSQHEWSMDNLVRAMLQPVPGMRPNVGQILAAGGLQWVEPRRRAGATVFEGDWGPADELLADDAEMMDV</sequence>
<feature type="compositionally biased region" description="Polar residues" evidence="6">
    <location>
        <begin position="189"/>
        <end position="198"/>
    </location>
</feature>
<dbReference type="GO" id="GO:0005737">
    <property type="term" value="C:cytoplasm"/>
    <property type="evidence" value="ECO:0007669"/>
    <property type="project" value="TreeGrafter"/>
</dbReference>
<dbReference type="InterPro" id="IPR000719">
    <property type="entry name" value="Prot_kinase_dom"/>
</dbReference>
<feature type="compositionally biased region" description="Low complexity" evidence="6">
    <location>
        <begin position="368"/>
        <end position="383"/>
    </location>
</feature>
<feature type="compositionally biased region" description="Polar residues" evidence="6">
    <location>
        <begin position="342"/>
        <end position="351"/>
    </location>
</feature>
<dbReference type="PROSITE" id="PS50011">
    <property type="entry name" value="PROTEIN_KINASE_DOM"/>
    <property type="match status" value="1"/>
</dbReference>
<dbReference type="Gene3D" id="3.30.200.20">
    <property type="entry name" value="Phosphorylase Kinase, domain 1"/>
    <property type="match status" value="1"/>
</dbReference>
<keyword evidence="9" id="KW-1185">Reference proteome</keyword>
<dbReference type="Gene3D" id="1.10.510.10">
    <property type="entry name" value="Transferase(Phosphotransferase) domain 1"/>
    <property type="match status" value="1"/>
</dbReference>
<evidence type="ECO:0000256" key="1">
    <source>
        <dbReference type="ARBA" id="ARBA00022679"/>
    </source>
</evidence>
<evidence type="ECO:0000256" key="3">
    <source>
        <dbReference type="ARBA" id="ARBA00022777"/>
    </source>
</evidence>
<dbReference type="SMART" id="SM00220">
    <property type="entry name" value="S_TKc"/>
    <property type="match status" value="1"/>
</dbReference>
<dbReference type="SUPFAM" id="SSF56112">
    <property type="entry name" value="Protein kinase-like (PK-like)"/>
    <property type="match status" value="1"/>
</dbReference>
<dbReference type="GO" id="GO:0110031">
    <property type="term" value="P:negative regulation of G2/MI transition of meiotic cell cycle"/>
    <property type="evidence" value="ECO:0007669"/>
    <property type="project" value="TreeGrafter"/>
</dbReference>
<feature type="region of interest" description="Disordered" evidence="6">
    <location>
        <begin position="334"/>
        <end position="392"/>
    </location>
</feature>
<feature type="compositionally biased region" description="Polar residues" evidence="6">
    <location>
        <begin position="128"/>
        <end position="154"/>
    </location>
</feature>
<reference evidence="8 9" key="1">
    <citation type="submission" date="2015-10" db="EMBL/GenBank/DDBJ databases">
        <title>Full genome of DAOMC 229536 Phialocephala scopiformis, a fungal endophyte of spruce producing the potent anti-insectan compound rugulosin.</title>
        <authorList>
            <consortium name="DOE Joint Genome Institute"/>
            <person name="Walker A.K."/>
            <person name="Frasz S.L."/>
            <person name="Seifert K.A."/>
            <person name="Miller J.D."/>
            <person name="Mondo S.J."/>
            <person name="Labutti K."/>
            <person name="Lipzen A."/>
            <person name="Dockter R."/>
            <person name="Kennedy M."/>
            <person name="Grigoriev I.V."/>
            <person name="Spatafora J.W."/>
        </authorList>
    </citation>
    <scope>NUCLEOTIDE SEQUENCE [LARGE SCALE GENOMIC DNA]</scope>
    <source>
        <strain evidence="8 9">CBS 120377</strain>
    </source>
</reference>
<feature type="compositionally biased region" description="Polar residues" evidence="6">
    <location>
        <begin position="68"/>
        <end position="77"/>
    </location>
</feature>
<dbReference type="GO" id="GO:0005524">
    <property type="term" value="F:ATP binding"/>
    <property type="evidence" value="ECO:0007669"/>
    <property type="project" value="UniProtKB-KW"/>
</dbReference>
<feature type="compositionally biased region" description="Low complexity" evidence="6">
    <location>
        <begin position="99"/>
        <end position="122"/>
    </location>
</feature>
<feature type="compositionally biased region" description="Polar residues" evidence="6">
    <location>
        <begin position="274"/>
        <end position="287"/>
    </location>
</feature>
<feature type="region of interest" description="Disordered" evidence="6">
    <location>
        <begin position="676"/>
        <end position="718"/>
    </location>
</feature>